<gene>
    <name evidence="2" type="ORF">H3H32_08325</name>
</gene>
<sequence>MITVVTVVAAHHLMVLAHEWSHSLVGWLLGYKAQPLDISYGDWTLFHAEEAINYEPIFRSFPWKASLIAGAALATNVLLYLLSQAGVHQSATQPRPFLTQACFWFAVFNLAELYSYIPLRAFSASGDVGHFETGLSIPAWVGFVLGTPWIAWQLIVLLTKSMPIAYSSLGLSSTGSKMAYSFLTASLVFGLYGSAPIFYYSLVAPQARWSLFSALVWIVVLFLLTRGLLKKRSTAFR</sequence>
<feature type="transmembrane region" description="Helical" evidence="1">
    <location>
        <begin position="65"/>
        <end position="85"/>
    </location>
</feature>
<dbReference type="Proteomes" id="UP000515369">
    <property type="component" value="Chromosome"/>
</dbReference>
<dbReference type="KEGG" id="sfol:H3H32_08325"/>
<evidence type="ECO:0000313" key="3">
    <source>
        <dbReference type="Proteomes" id="UP000515369"/>
    </source>
</evidence>
<organism evidence="2 3">
    <name type="scientific">Spirosoma foliorum</name>
    <dbReference type="NCBI Taxonomy" id="2710596"/>
    <lineage>
        <taxon>Bacteria</taxon>
        <taxon>Pseudomonadati</taxon>
        <taxon>Bacteroidota</taxon>
        <taxon>Cytophagia</taxon>
        <taxon>Cytophagales</taxon>
        <taxon>Cytophagaceae</taxon>
        <taxon>Spirosoma</taxon>
    </lineage>
</organism>
<evidence type="ECO:0008006" key="4">
    <source>
        <dbReference type="Google" id="ProtNLM"/>
    </source>
</evidence>
<dbReference type="AlphaFoldDB" id="A0A7G5H1A4"/>
<feature type="transmembrane region" description="Helical" evidence="1">
    <location>
        <begin position="179"/>
        <end position="203"/>
    </location>
</feature>
<keyword evidence="1" id="KW-0472">Membrane</keyword>
<keyword evidence="3" id="KW-1185">Reference proteome</keyword>
<evidence type="ECO:0000256" key="1">
    <source>
        <dbReference type="SAM" id="Phobius"/>
    </source>
</evidence>
<protein>
    <recommendedName>
        <fullName evidence="4">Peptidase M50</fullName>
    </recommendedName>
</protein>
<dbReference type="RefSeq" id="WP_182462248.1">
    <property type="nucleotide sequence ID" value="NZ_CP059732.1"/>
</dbReference>
<feature type="transmembrane region" description="Helical" evidence="1">
    <location>
        <begin position="209"/>
        <end position="229"/>
    </location>
</feature>
<evidence type="ECO:0000313" key="2">
    <source>
        <dbReference type="EMBL" id="QMW04896.1"/>
    </source>
</evidence>
<name>A0A7G5H1A4_9BACT</name>
<accession>A0A7G5H1A4</accession>
<keyword evidence="1" id="KW-0812">Transmembrane</keyword>
<proteinExistence type="predicted"/>
<feature type="transmembrane region" description="Helical" evidence="1">
    <location>
        <begin position="137"/>
        <end position="158"/>
    </location>
</feature>
<feature type="transmembrane region" description="Helical" evidence="1">
    <location>
        <begin position="97"/>
        <end position="117"/>
    </location>
</feature>
<dbReference type="EMBL" id="CP059732">
    <property type="protein sequence ID" value="QMW04896.1"/>
    <property type="molecule type" value="Genomic_DNA"/>
</dbReference>
<reference evidence="2 3" key="1">
    <citation type="submission" date="2020-07" db="EMBL/GenBank/DDBJ databases">
        <title>Spirosoma foliorum sp. nov., isolated from the leaves on the Nejang mountain Korea, Republic of.</title>
        <authorList>
            <person name="Ho H."/>
            <person name="Lee Y.-J."/>
            <person name="Nurcahyanto D.-A."/>
            <person name="Kim S.-G."/>
        </authorList>
    </citation>
    <scope>NUCLEOTIDE SEQUENCE [LARGE SCALE GENOMIC DNA]</scope>
    <source>
        <strain evidence="2 3">PL0136</strain>
    </source>
</reference>
<keyword evidence="1" id="KW-1133">Transmembrane helix</keyword>